<dbReference type="SUPFAM" id="SSF53613">
    <property type="entry name" value="Ribokinase-like"/>
    <property type="match status" value="1"/>
</dbReference>
<sequence>MAYDVLVIGDSSIDQYLELESVEIHEDLKMKQPEICFVHGSKVPVKTFASTLAGNACHVAVGLQRLNINTAIYTELGEDQNGSRFIEKYKSYGINTHLCRQNKGVDTNVHTIIWGKGDRTIFSYHYPYKYEVEFTKLPQISWVFYTSLADGFETFQADLVKYLNANPSIGLAFNPGTYHMRAGTGKLLNVLKRTDILFVNREEAYAIIGLPTGLSAAQTELHEKLQKLGPKKTVITNGKHGSSASDGESYEEMPIIKVAEPIVDKTGAGDAFAAAFMAAIYYKKSLKEALLWGTKNSASIVKCVGCIDGLLTKKEITS</sequence>
<evidence type="ECO:0000259" key="3">
    <source>
        <dbReference type="Pfam" id="PF00294"/>
    </source>
</evidence>
<dbReference type="EMBL" id="JAGQNY010000002">
    <property type="protein sequence ID" value="MCA9301867.1"/>
    <property type="molecule type" value="Genomic_DNA"/>
</dbReference>
<dbReference type="PANTHER" id="PTHR10584:SF166">
    <property type="entry name" value="RIBOKINASE"/>
    <property type="match status" value="1"/>
</dbReference>
<dbReference type="Gene3D" id="3.40.1190.20">
    <property type="match status" value="1"/>
</dbReference>
<comment type="caution">
    <text evidence="4">The sequence shown here is derived from an EMBL/GenBank/DDBJ whole genome shotgun (WGS) entry which is preliminary data.</text>
</comment>
<proteinExistence type="predicted"/>
<evidence type="ECO:0000313" key="5">
    <source>
        <dbReference type="Proteomes" id="UP000714817"/>
    </source>
</evidence>
<accession>A0A955DZK5</accession>
<protein>
    <submittedName>
        <fullName evidence="4">Carbohydrate kinase family protein</fullName>
    </submittedName>
</protein>
<evidence type="ECO:0000256" key="2">
    <source>
        <dbReference type="ARBA" id="ARBA00022777"/>
    </source>
</evidence>
<name>A0A955DZK5_UNCKA</name>
<feature type="domain" description="Carbohydrate kinase PfkB" evidence="3">
    <location>
        <begin position="27"/>
        <end position="310"/>
    </location>
</feature>
<dbReference type="Proteomes" id="UP000714817">
    <property type="component" value="Unassembled WGS sequence"/>
</dbReference>
<dbReference type="InterPro" id="IPR011611">
    <property type="entry name" value="PfkB_dom"/>
</dbReference>
<evidence type="ECO:0000256" key="1">
    <source>
        <dbReference type="ARBA" id="ARBA00022679"/>
    </source>
</evidence>
<keyword evidence="1" id="KW-0808">Transferase</keyword>
<dbReference type="InterPro" id="IPR029056">
    <property type="entry name" value="Ribokinase-like"/>
</dbReference>
<dbReference type="PANTHER" id="PTHR10584">
    <property type="entry name" value="SUGAR KINASE"/>
    <property type="match status" value="1"/>
</dbReference>
<organism evidence="4 5">
    <name type="scientific">candidate division WWE3 bacterium</name>
    <dbReference type="NCBI Taxonomy" id="2053526"/>
    <lineage>
        <taxon>Bacteria</taxon>
        <taxon>Katanobacteria</taxon>
    </lineage>
</organism>
<reference evidence="4" key="1">
    <citation type="submission" date="2020-04" db="EMBL/GenBank/DDBJ databases">
        <authorList>
            <person name="Zhang T."/>
        </authorList>
    </citation>
    <scope>NUCLEOTIDE SEQUENCE</scope>
    <source>
        <strain evidence="4">HKST-UBA80</strain>
    </source>
</reference>
<keyword evidence="2 4" id="KW-0418">Kinase</keyword>
<reference evidence="4" key="2">
    <citation type="journal article" date="2021" name="Microbiome">
        <title>Successional dynamics and alternative stable states in a saline activated sludge microbial community over 9 years.</title>
        <authorList>
            <person name="Wang Y."/>
            <person name="Ye J."/>
            <person name="Ju F."/>
            <person name="Liu L."/>
            <person name="Boyd J.A."/>
            <person name="Deng Y."/>
            <person name="Parks D.H."/>
            <person name="Jiang X."/>
            <person name="Yin X."/>
            <person name="Woodcroft B.J."/>
            <person name="Tyson G.W."/>
            <person name="Hugenholtz P."/>
            <person name="Polz M.F."/>
            <person name="Zhang T."/>
        </authorList>
    </citation>
    <scope>NUCLEOTIDE SEQUENCE</scope>
    <source>
        <strain evidence="4">HKST-UBA80</strain>
    </source>
</reference>
<dbReference type="GO" id="GO:0016301">
    <property type="term" value="F:kinase activity"/>
    <property type="evidence" value="ECO:0007669"/>
    <property type="project" value="UniProtKB-KW"/>
</dbReference>
<gene>
    <name evidence="4" type="ORF">KDA10_00680</name>
</gene>
<dbReference type="Pfam" id="PF00294">
    <property type="entry name" value="PfkB"/>
    <property type="match status" value="1"/>
</dbReference>
<evidence type="ECO:0000313" key="4">
    <source>
        <dbReference type="EMBL" id="MCA9301867.1"/>
    </source>
</evidence>
<dbReference type="AlphaFoldDB" id="A0A955DZK5"/>